<comment type="caution">
    <text evidence="2">The sequence shown here is derived from an EMBL/GenBank/DDBJ whole genome shotgun (WGS) entry which is preliminary data.</text>
</comment>
<reference evidence="3" key="1">
    <citation type="journal article" date="2019" name="Int. J. Syst. Evol. Microbiol.">
        <title>The Global Catalogue of Microorganisms (GCM) 10K type strain sequencing project: providing services to taxonomists for standard genome sequencing and annotation.</title>
        <authorList>
            <consortium name="The Broad Institute Genomics Platform"/>
            <consortium name="The Broad Institute Genome Sequencing Center for Infectious Disease"/>
            <person name="Wu L."/>
            <person name="Ma J."/>
        </authorList>
    </citation>
    <scope>NUCLEOTIDE SEQUENCE [LARGE SCALE GENOMIC DNA]</scope>
    <source>
        <strain evidence="3">CCUG 62215</strain>
    </source>
</reference>
<evidence type="ECO:0000313" key="3">
    <source>
        <dbReference type="Proteomes" id="UP001597013"/>
    </source>
</evidence>
<name>A0ABW3N7R9_9FLAO</name>
<dbReference type="RefSeq" id="WP_386131075.1">
    <property type="nucleotide sequence ID" value="NZ_JBHTJL010000015.1"/>
</dbReference>
<keyword evidence="2" id="KW-0808">Transferase</keyword>
<dbReference type="EC" id="2.4.-.-" evidence="2"/>
<accession>A0ABW3N7R9</accession>
<keyword evidence="3" id="KW-1185">Reference proteome</keyword>
<protein>
    <submittedName>
        <fullName evidence="2">Glycosyltransferase</fullName>
        <ecNumber evidence="2">2.4.-.-</ecNumber>
    </submittedName>
</protein>
<proteinExistence type="predicted"/>
<evidence type="ECO:0000259" key="1">
    <source>
        <dbReference type="Pfam" id="PF00535"/>
    </source>
</evidence>
<dbReference type="Pfam" id="PF00535">
    <property type="entry name" value="Glycos_transf_2"/>
    <property type="match status" value="1"/>
</dbReference>
<evidence type="ECO:0000313" key="2">
    <source>
        <dbReference type="EMBL" id="MFD1063709.1"/>
    </source>
</evidence>
<dbReference type="PANTHER" id="PTHR10859:SF91">
    <property type="entry name" value="DOLICHYL-PHOSPHATE BETA-GLUCOSYLTRANSFERASE"/>
    <property type="match status" value="1"/>
</dbReference>
<dbReference type="PANTHER" id="PTHR10859">
    <property type="entry name" value="GLYCOSYL TRANSFERASE"/>
    <property type="match status" value="1"/>
</dbReference>
<keyword evidence="2" id="KW-0328">Glycosyltransferase</keyword>
<dbReference type="GO" id="GO:0016757">
    <property type="term" value="F:glycosyltransferase activity"/>
    <property type="evidence" value="ECO:0007669"/>
    <property type="project" value="UniProtKB-KW"/>
</dbReference>
<sequence>MKSNASLIIIPMFNEESRIVLNDYKSAFTNYSHLDFLLIDDASTDNTKHIISDFEKTFSNVSLLQNPLNKGKAESIRKAIKTSSAKNYNYVGYMDADLAVPFSEIHRLIKIAEINTDIKFLLGSRIKLISNTIVRSKTRHYFGRIFATIVSQIILKTPIYDTQCGAKIIQFNLAKELFENPFKTKWLFDVELLLRYKKTHSNFENFIKEEPLDIWIEKGGTKIKTKEFLLFPFQLIKLYFNY</sequence>
<dbReference type="InterPro" id="IPR029044">
    <property type="entry name" value="Nucleotide-diphossugar_trans"/>
</dbReference>
<dbReference type="EMBL" id="JBHTJL010000015">
    <property type="protein sequence ID" value="MFD1063709.1"/>
    <property type="molecule type" value="Genomic_DNA"/>
</dbReference>
<dbReference type="Proteomes" id="UP001597013">
    <property type="component" value="Unassembled WGS sequence"/>
</dbReference>
<feature type="domain" description="Glycosyltransferase 2-like" evidence="1">
    <location>
        <begin position="8"/>
        <end position="178"/>
    </location>
</feature>
<gene>
    <name evidence="2" type="ORF">ACFQ1Q_10675</name>
</gene>
<dbReference type="Gene3D" id="3.90.550.10">
    <property type="entry name" value="Spore Coat Polysaccharide Biosynthesis Protein SpsA, Chain A"/>
    <property type="match status" value="1"/>
</dbReference>
<organism evidence="2 3">
    <name type="scientific">Winogradskyella litorisediminis</name>
    <dbReference type="NCBI Taxonomy" id="1156618"/>
    <lineage>
        <taxon>Bacteria</taxon>
        <taxon>Pseudomonadati</taxon>
        <taxon>Bacteroidota</taxon>
        <taxon>Flavobacteriia</taxon>
        <taxon>Flavobacteriales</taxon>
        <taxon>Flavobacteriaceae</taxon>
        <taxon>Winogradskyella</taxon>
    </lineage>
</organism>
<dbReference type="SUPFAM" id="SSF53448">
    <property type="entry name" value="Nucleotide-diphospho-sugar transferases"/>
    <property type="match status" value="1"/>
</dbReference>
<dbReference type="InterPro" id="IPR001173">
    <property type="entry name" value="Glyco_trans_2-like"/>
</dbReference>